<gene>
    <name evidence="1" type="ORF">K1I41_03225</name>
</gene>
<evidence type="ECO:0000313" key="1">
    <source>
        <dbReference type="EMBL" id="QYJ68909.1"/>
    </source>
</evidence>
<dbReference type="RefSeq" id="WP_220641247.1">
    <property type="nucleotide sequence ID" value="NZ_CP080429.1"/>
</dbReference>
<protein>
    <submittedName>
        <fullName evidence="1">Uncharacterized protein</fullName>
    </submittedName>
</protein>
<organism evidence="1 2">
    <name type="scientific">Flavobacterium litorale</name>
    <dbReference type="NCBI Taxonomy" id="2856519"/>
    <lineage>
        <taxon>Bacteria</taxon>
        <taxon>Pseudomonadati</taxon>
        <taxon>Bacteroidota</taxon>
        <taxon>Flavobacteriia</taxon>
        <taxon>Flavobacteriales</taxon>
        <taxon>Flavobacteriaceae</taxon>
        <taxon>Flavobacterium</taxon>
    </lineage>
</organism>
<dbReference type="Proteomes" id="UP000825381">
    <property type="component" value="Chromosome"/>
</dbReference>
<sequence length="83" mass="9643">MKKIYSKLKNINSRITDCRKEIQAVQQLPFYNIFNSEAQREKDLAVLQALLNSLLQQKAETLQALQLQVNQEKLAVTTLLQQR</sequence>
<reference evidence="1 2" key="1">
    <citation type="submission" date="2021-07" db="EMBL/GenBank/DDBJ databases">
        <title>Flavobacterium WSW3-B6 sp.nov, isolated from seaweed.</title>
        <authorList>
            <person name="Muhammad N."/>
            <person name="Ho H."/>
            <person name="Lee Y.-J."/>
            <person name="Nguyen T."/>
            <person name="Ho J."/>
            <person name="Kim S.-G."/>
        </authorList>
    </citation>
    <scope>NUCLEOTIDE SEQUENCE [LARGE SCALE GENOMIC DNA]</scope>
    <source>
        <strain evidence="1 2">WSW3-B6</strain>
    </source>
</reference>
<keyword evidence="2" id="KW-1185">Reference proteome</keyword>
<proteinExistence type="predicted"/>
<dbReference type="EMBL" id="CP080429">
    <property type="protein sequence ID" value="QYJ68909.1"/>
    <property type="molecule type" value="Genomic_DNA"/>
</dbReference>
<evidence type="ECO:0000313" key="2">
    <source>
        <dbReference type="Proteomes" id="UP000825381"/>
    </source>
</evidence>
<name>A0ABX8V7T7_9FLAO</name>
<accession>A0ABX8V7T7</accession>